<proteinExistence type="predicted"/>
<gene>
    <name evidence="1" type="ORF">Q604_UNBC01418G0001</name>
</gene>
<reference evidence="1" key="1">
    <citation type="submission" date="2013-12" db="EMBL/GenBank/DDBJ databases">
        <title>A Varibaculum cambriense genome reconstructed from a premature infant gut community with otherwise low bacterial novelty that shifts toward anaerobic metabolism during the third week of life.</title>
        <authorList>
            <person name="Brown C.T."/>
            <person name="Sharon I."/>
            <person name="Thomas B.C."/>
            <person name="Castelle C.J."/>
            <person name="Morowitz M.J."/>
            <person name="Banfield J.F."/>
        </authorList>
    </citation>
    <scope>NUCLEOTIDE SEQUENCE</scope>
</reference>
<organism evidence="1">
    <name type="scientific">human gut metagenome</name>
    <dbReference type="NCBI Taxonomy" id="408170"/>
    <lineage>
        <taxon>unclassified sequences</taxon>
        <taxon>metagenomes</taxon>
        <taxon>organismal metagenomes</taxon>
    </lineage>
</organism>
<accession>W1YS51</accession>
<name>W1YS51_9ZZZZ</name>
<feature type="non-terminal residue" evidence="1">
    <location>
        <position position="30"/>
    </location>
</feature>
<comment type="caution">
    <text evidence="1">The sequence shown here is derived from an EMBL/GenBank/DDBJ whole genome shotgun (WGS) entry which is preliminary data.</text>
</comment>
<protein>
    <submittedName>
        <fullName evidence="1">Uncharacterized protein</fullName>
    </submittedName>
</protein>
<sequence>MFLAGCLIPVLRQWCETEYGQLLHKLAPRP</sequence>
<evidence type="ECO:0000313" key="1">
    <source>
        <dbReference type="EMBL" id="ETJ44585.1"/>
    </source>
</evidence>
<dbReference type="AlphaFoldDB" id="W1YS51"/>
<dbReference type="EMBL" id="AZMM01001418">
    <property type="protein sequence ID" value="ETJ44585.1"/>
    <property type="molecule type" value="Genomic_DNA"/>
</dbReference>